<keyword evidence="1" id="KW-0808">Transferase</keyword>
<dbReference type="Gene3D" id="1.20.120.330">
    <property type="entry name" value="Nucleotidyltransferases domain 2"/>
    <property type="match status" value="1"/>
</dbReference>
<dbReference type="Pfam" id="PF04439">
    <property type="entry name" value="Adenyl_transf"/>
    <property type="match status" value="1"/>
</dbReference>
<dbReference type="InterPro" id="IPR043519">
    <property type="entry name" value="NT_sf"/>
</dbReference>
<dbReference type="SUPFAM" id="SSF81301">
    <property type="entry name" value="Nucleotidyltransferase"/>
    <property type="match status" value="1"/>
</dbReference>
<gene>
    <name evidence="1" type="ORF">DFO73_105178</name>
</gene>
<keyword evidence="1" id="KW-0548">Nucleotidyltransferase</keyword>
<accession>A0A2V2ZZS7</accession>
<dbReference type="SUPFAM" id="SSF81631">
    <property type="entry name" value="PAP/OAS1 substrate-binding domain"/>
    <property type="match status" value="1"/>
</dbReference>
<dbReference type="EMBL" id="QGTW01000005">
    <property type="protein sequence ID" value="PWW28941.1"/>
    <property type="molecule type" value="Genomic_DNA"/>
</dbReference>
<dbReference type="OrthoDB" id="9776406at2"/>
<name>A0A2V2ZZS7_9BACI</name>
<dbReference type="PIRSF" id="PIRSF000812">
    <property type="entry name" value="AAD"/>
    <property type="match status" value="1"/>
</dbReference>
<sequence>MRSETEMMELILSAAKQDERIRAVIMNGSRTNPNVKKDIFQDYDIVYLVRKIESFTRDHSWVDVFGERIMMQLPEEKVLPPADGSGRFPYLMQFMDGNRIDLTLISVGKMDELLQRDSLSVLLLDKDGLVGPLPPSSDRDYWIKKPTAQEFADLCNEFWWISLNISKGLWRREITYAMFMHEQINRNVLIKMMEWKIGIQTDFTKSAGKFGKYMTDFLPEEEWEQFRLTYSDADFDNIYKALFIMCDLFRKTAMEVAQQLCFDYPYEDDKRVTAFLKHVRNLPPDAKSIY</sequence>
<reference evidence="1 2" key="1">
    <citation type="submission" date="2018-05" db="EMBL/GenBank/DDBJ databases">
        <title>Freshwater and sediment microbial communities from various areas in North America, analyzing microbe dynamics in response to fracking.</title>
        <authorList>
            <person name="Lamendella R."/>
        </authorList>
    </citation>
    <scope>NUCLEOTIDE SEQUENCE [LARGE SCALE GENOMIC DNA]</scope>
    <source>
        <strain evidence="1 2">15_TX</strain>
    </source>
</reference>
<dbReference type="AlphaFoldDB" id="A0A2V2ZZS7"/>
<evidence type="ECO:0000313" key="2">
    <source>
        <dbReference type="Proteomes" id="UP000247150"/>
    </source>
</evidence>
<dbReference type="RefSeq" id="WP_110064972.1">
    <property type="nucleotide sequence ID" value="NZ_QGTW01000005.1"/>
</dbReference>
<evidence type="ECO:0000313" key="1">
    <source>
        <dbReference type="EMBL" id="PWW28941.1"/>
    </source>
</evidence>
<comment type="caution">
    <text evidence="1">The sequence shown here is derived from an EMBL/GenBank/DDBJ whole genome shotgun (WGS) entry which is preliminary data.</text>
</comment>
<dbReference type="Gene3D" id="3.30.460.10">
    <property type="entry name" value="Beta Polymerase, domain 2"/>
    <property type="match status" value="1"/>
</dbReference>
<dbReference type="InterPro" id="IPR007530">
    <property type="entry name" value="Aminoglycoside_adenylylTfrase"/>
</dbReference>
<proteinExistence type="predicted"/>
<protein>
    <submittedName>
        <fullName evidence="1">Aminoglycoside 6-adenylyltransferase</fullName>
    </submittedName>
</protein>
<dbReference type="Proteomes" id="UP000247150">
    <property type="component" value="Unassembled WGS sequence"/>
</dbReference>
<organism evidence="1 2">
    <name type="scientific">Cytobacillus oceanisediminis</name>
    <dbReference type="NCBI Taxonomy" id="665099"/>
    <lineage>
        <taxon>Bacteria</taxon>
        <taxon>Bacillati</taxon>
        <taxon>Bacillota</taxon>
        <taxon>Bacilli</taxon>
        <taxon>Bacillales</taxon>
        <taxon>Bacillaceae</taxon>
        <taxon>Cytobacillus</taxon>
    </lineage>
</organism>
<dbReference type="GO" id="GO:0016779">
    <property type="term" value="F:nucleotidyltransferase activity"/>
    <property type="evidence" value="ECO:0007669"/>
    <property type="project" value="UniProtKB-KW"/>
</dbReference>